<proteinExistence type="inferred from homology"/>
<dbReference type="HOGENOM" id="CLU_039613_6_2_7"/>
<reference evidence="7 8" key="1">
    <citation type="journal article" date="2011" name="J. Bacteriol.">
        <title>Genome sequence of the mercury-methylating strain Desulfovibrio desulfuricans ND132.</title>
        <authorList>
            <person name="Brown S.D."/>
            <person name="Gilmour C.C."/>
            <person name="Kucken A.M."/>
            <person name="Wall J.D."/>
            <person name="Elias D.A."/>
            <person name="Brandt C.C."/>
            <person name="Podar M."/>
            <person name="Chertkov O."/>
            <person name="Held B."/>
            <person name="Bruce D.C."/>
            <person name="Detter J.C."/>
            <person name="Tapia R."/>
            <person name="Han C.S."/>
            <person name="Goodwin L.A."/>
            <person name="Cheng J.F."/>
            <person name="Pitluck S."/>
            <person name="Woyke T."/>
            <person name="Mikhailova N."/>
            <person name="Ivanova N.N."/>
            <person name="Han J."/>
            <person name="Lucas S."/>
            <person name="Lapidus A.L."/>
            <person name="Land M.L."/>
            <person name="Hauser L.J."/>
            <person name="Palumbo A.V."/>
        </authorList>
    </citation>
    <scope>NUCLEOTIDE SEQUENCE [LARGE SCALE GENOMIC DNA]</scope>
    <source>
        <strain evidence="7 8">ND132</strain>
    </source>
</reference>
<dbReference type="Pfam" id="PF03466">
    <property type="entry name" value="LysR_substrate"/>
    <property type="match status" value="1"/>
</dbReference>
<dbReference type="InterPro" id="IPR005119">
    <property type="entry name" value="LysR_subst-bd"/>
</dbReference>
<feature type="compositionally biased region" description="Polar residues" evidence="5">
    <location>
        <begin position="320"/>
        <end position="330"/>
    </location>
</feature>
<dbReference type="GO" id="GO:0003677">
    <property type="term" value="F:DNA binding"/>
    <property type="evidence" value="ECO:0007669"/>
    <property type="project" value="UniProtKB-KW"/>
</dbReference>
<dbReference type="InterPro" id="IPR036390">
    <property type="entry name" value="WH_DNA-bd_sf"/>
</dbReference>
<sequence length="330" mass="36597">MNFTKLLYFKTIVEQGQISRAARVLHMSQPPLSQRLKELEDELGVTLIERAGTNWAVTSEGKALYQRALDILDLVNGIPDEIQASRLGVEGLVTLGCTTLSLSLLAQFIPAMNRLHPRIAIRLLVDDSTVLKHKLAEHAIDFCVTITPFTETGLHIIPLQPTESVLVVPPSLATPSFTRAAASGVELDIRELHEKPLVIFRRFDGGGTYMKTMDILHEYKVKPKIILDSPDGRILLDMLEQGLEAMALVPGSEIPERLKDTFVFCRLPDSFPKIMPCLAVVKNRYLPRASRTVWKELCAFTHRPDVVPGAETPGECTLFPSDTNVPASDP</sequence>
<dbReference type="PANTHER" id="PTHR30419:SF28">
    <property type="entry name" value="HTH-TYPE TRANSCRIPTIONAL REGULATOR BSDA"/>
    <property type="match status" value="1"/>
</dbReference>
<dbReference type="Pfam" id="PF00126">
    <property type="entry name" value="HTH_1"/>
    <property type="match status" value="1"/>
</dbReference>
<gene>
    <name evidence="7" type="ORF">DND132_2400</name>
</gene>
<keyword evidence="4" id="KW-0804">Transcription</keyword>
<dbReference type="Gene3D" id="3.40.190.290">
    <property type="match status" value="1"/>
</dbReference>
<dbReference type="InterPro" id="IPR050950">
    <property type="entry name" value="HTH-type_LysR_regulators"/>
</dbReference>
<dbReference type="PANTHER" id="PTHR30419">
    <property type="entry name" value="HTH-TYPE TRANSCRIPTIONAL REGULATOR YBHD"/>
    <property type="match status" value="1"/>
</dbReference>
<evidence type="ECO:0000313" key="7">
    <source>
        <dbReference type="EMBL" id="EGB15603.1"/>
    </source>
</evidence>
<evidence type="ECO:0000256" key="1">
    <source>
        <dbReference type="ARBA" id="ARBA00009437"/>
    </source>
</evidence>
<keyword evidence="8" id="KW-1185">Reference proteome</keyword>
<evidence type="ECO:0000256" key="4">
    <source>
        <dbReference type="ARBA" id="ARBA00023163"/>
    </source>
</evidence>
<dbReference type="Gene3D" id="1.10.10.10">
    <property type="entry name" value="Winged helix-like DNA-binding domain superfamily/Winged helix DNA-binding domain"/>
    <property type="match status" value="1"/>
</dbReference>
<dbReference type="SUPFAM" id="SSF53850">
    <property type="entry name" value="Periplasmic binding protein-like II"/>
    <property type="match status" value="1"/>
</dbReference>
<organism evidence="7 8">
    <name type="scientific">Pseudodesulfovibrio mercurii</name>
    <dbReference type="NCBI Taxonomy" id="641491"/>
    <lineage>
        <taxon>Bacteria</taxon>
        <taxon>Pseudomonadati</taxon>
        <taxon>Thermodesulfobacteriota</taxon>
        <taxon>Desulfovibrionia</taxon>
        <taxon>Desulfovibrionales</taxon>
        <taxon>Desulfovibrionaceae</taxon>
    </lineage>
</organism>
<dbReference type="FunFam" id="1.10.10.10:FF:000001">
    <property type="entry name" value="LysR family transcriptional regulator"/>
    <property type="match status" value="1"/>
</dbReference>
<dbReference type="InterPro" id="IPR000847">
    <property type="entry name" value="LysR_HTH_N"/>
</dbReference>
<protein>
    <submittedName>
        <fullName evidence="7">Transcriptional regulator, LysR family</fullName>
    </submittedName>
</protein>
<dbReference type="RefSeq" id="WP_014323029.1">
    <property type="nucleotide sequence ID" value="NC_016803.1"/>
</dbReference>
<dbReference type="AlphaFoldDB" id="F0JC30"/>
<evidence type="ECO:0000256" key="3">
    <source>
        <dbReference type="ARBA" id="ARBA00023125"/>
    </source>
</evidence>
<evidence type="ECO:0000256" key="2">
    <source>
        <dbReference type="ARBA" id="ARBA00023015"/>
    </source>
</evidence>
<comment type="similarity">
    <text evidence="1">Belongs to the LysR transcriptional regulatory family.</text>
</comment>
<feature type="region of interest" description="Disordered" evidence="5">
    <location>
        <begin position="311"/>
        <end position="330"/>
    </location>
</feature>
<dbReference type="EMBL" id="CP003220">
    <property type="protein sequence ID" value="EGB15603.1"/>
    <property type="molecule type" value="Genomic_DNA"/>
</dbReference>
<feature type="domain" description="HTH lysR-type" evidence="6">
    <location>
        <begin position="1"/>
        <end position="58"/>
    </location>
</feature>
<dbReference type="eggNOG" id="COG0583">
    <property type="taxonomic scope" value="Bacteria"/>
</dbReference>
<keyword evidence="2" id="KW-0805">Transcription regulation</keyword>
<name>F0JC30_9BACT</name>
<evidence type="ECO:0000256" key="5">
    <source>
        <dbReference type="SAM" id="MobiDB-lite"/>
    </source>
</evidence>
<dbReference type="CDD" id="cd05466">
    <property type="entry name" value="PBP2_LTTR_substrate"/>
    <property type="match status" value="1"/>
</dbReference>
<dbReference type="KEGG" id="ddn:DND132_2400"/>
<dbReference type="STRING" id="641491.DND132_2400"/>
<dbReference type="SUPFAM" id="SSF46785">
    <property type="entry name" value="Winged helix' DNA-binding domain"/>
    <property type="match status" value="1"/>
</dbReference>
<dbReference type="SMR" id="F0JC30"/>
<keyword evidence="3" id="KW-0238">DNA-binding</keyword>
<evidence type="ECO:0000313" key="8">
    <source>
        <dbReference type="Proteomes" id="UP000007845"/>
    </source>
</evidence>
<dbReference type="InterPro" id="IPR036388">
    <property type="entry name" value="WH-like_DNA-bd_sf"/>
</dbReference>
<dbReference type="GO" id="GO:0005829">
    <property type="term" value="C:cytosol"/>
    <property type="evidence" value="ECO:0007669"/>
    <property type="project" value="TreeGrafter"/>
</dbReference>
<evidence type="ECO:0000259" key="6">
    <source>
        <dbReference type="PROSITE" id="PS50931"/>
    </source>
</evidence>
<dbReference type="Proteomes" id="UP000007845">
    <property type="component" value="Chromosome"/>
</dbReference>
<dbReference type="PRINTS" id="PR00039">
    <property type="entry name" value="HTHLYSR"/>
</dbReference>
<dbReference type="PROSITE" id="PS50931">
    <property type="entry name" value="HTH_LYSR"/>
    <property type="match status" value="1"/>
</dbReference>
<dbReference type="GO" id="GO:0003700">
    <property type="term" value="F:DNA-binding transcription factor activity"/>
    <property type="evidence" value="ECO:0007669"/>
    <property type="project" value="InterPro"/>
</dbReference>
<accession>F0JC30</accession>